<feature type="domain" description="Knr4/Smi1-like" evidence="1">
    <location>
        <begin position="138"/>
        <end position="245"/>
    </location>
</feature>
<sequence>MAVELPAEVQERGERLGRGVRYALKVLCGQLEDNPLLGSPTGEPSMYAARIDGETFEDCPELDVQYAYGPPMLAEGQVRILSVEAAQPAAVAPEREPVAAPDPRLEEMAARQVTAAWQRVETWLRDHAPVSFDSLQEGASSEEIDRAERELGVRVPGDLRALWHLHRGVQSSSGAAFLPDNAKLMTIAEAIELHQHWGQIYDFGDGLWDHRWIPVCTLGEHSWSNGLYLDAGTGEVWSWDEFANRRVEFESLTTLLEEMADALEAPSLAGPAKPGLVDGALVWGTP</sequence>
<reference evidence="3" key="1">
    <citation type="journal article" date="2019" name="Int. J. Syst. Evol. Microbiol.">
        <title>The Global Catalogue of Microorganisms (GCM) 10K type strain sequencing project: providing services to taxonomists for standard genome sequencing and annotation.</title>
        <authorList>
            <consortium name="The Broad Institute Genomics Platform"/>
            <consortium name="The Broad Institute Genome Sequencing Center for Infectious Disease"/>
            <person name="Wu L."/>
            <person name="Ma J."/>
        </authorList>
    </citation>
    <scope>NUCLEOTIDE SEQUENCE [LARGE SCALE GENOMIC DNA]</scope>
    <source>
        <strain evidence="3">CGMCC 4.7139</strain>
    </source>
</reference>
<comment type="caution">
    <text evidence="2">The sequence shown here is derived from an EMBL/GenBank/DDBJ whole genome shotgun (WGS) entry which is preliminary data.</text>
</comment>
<dbReference type="Pfam" id="PF09346">
    <property type="entry name" value="SMI1_KNR4"/>
    <property type="match status" value="1"/>
</dbReference>
<proteinExistence type="predicted"/>
<dbReference type="InterPro" id="IPR018958">
    <property type="entry name" value="Knr4/Smi1-like_dom"/>
</dbReference>
<dbReference type="RefSeq" id="WP_381203425.1">
    <property type="nucleotide sequence ID" value="NZ_JBHSFE010000041.1"/>
</dbReference>
<gene>
    <name evidence="2" type="ORF">ACFO9E_35080</name>
</gene>
<evidence type="ECO:0000313" key="2">
    <source>
        <dbReference type="EMBL" id="MFC4612929.1"/>
    </source>
</evidence>
<dbReference type="SMART" id="SM00860">
    <property type="entry name" value="SMI1_KNR4"/>
    <property type="match status" value="1"/>
</dbReference>
<dbReference type="InterPro" id="IPR037883">
    <property type="entry name" value="Knr4/Smi1-like_sf"/>
</dbReference>
<accession>A0ABV9GJT7</accession>
<evidence type="ECO:0000259" key="1">
    <source>
        <dbReference type="SMART" id="SM00860"/>
    </source>
</evidence>
<dbReference type="Proteomes" id="UP001595993">
    <property type="component" value="Unassembled WGS sequence"/>
</dbReference>
<dbReference type="EMBL" id="JBHSFE010000041">
    <property type="protein sequence ID" value="MFC4612929.1"/>
    <property type="molecule type" value="Genomic_DNA"/>
</dbReference>
<name>A0ABV9GJT7_9ACTN</name>
<keyword evidence="3" id="KW-1185">Reference proteome</keyword>
<evidence type="ECO:0000313" key="3">
    <source>
        <dbReference type="Proteomes" id="UP001595993"/>
    </source>
</evidence>
<protein>
    <submittedName>
        <fullName evidence="2">SMI1/KNR4 family protein</fullName>
    </submittedName>
</protein>
<organism evidence="2 3">
    <name type="scientific">Streptomyces maoxianensis</name>
    <dbReference type="NCBI Taxonomy" id="1459942"/>
    <lineage>
        <taxon>Bacteria</taxon>
        <taxon>Bacillati</taxon>
        <taxon>Actinomycetota</taxon>
        <taxon>Actinomycetes</taxon>
        <taxon>Kitasatosporales</taxon>
        <taxon>Streptomycetaceae</taxon>
        <taxon>Streptomyces</taxon>
    </lineage>
</organism>
<dbReference type="SUPFAM" id="SSF160631">
    <property type="entry name" value="SMI1/KNR4-like"/>
    <property type="match status" value="1"/>
</dbReference>